<dbReference type="AlphaFoldDB" id="A0AAW0ECJ5"/>
<dbReference type="InterPro" id="IPR000182">
    <property type="entry name" value="GNAT_dom"/>
</dbReference>
<feature type="domain" description="N-acetyltransferase" evidence="4">
    <location>
        <begin position="3"/>
        <end position="201"/>
    </location>
</feature>
<evidence type="ECO:0000313" key="6">
    <source>
        <dbReference type="Proteomes" id="UP001362999"/>
    </source>
</evidence>
<feature type="region of interest" description="Disordered" evidence="2">
    <location>
        <begin position="382"/>
        <end position="453"/>
    </location>
</feature>
<reference evidence="5 6" key="1">
    <citation type="journal article" date="2024" name="J Genomics">
        <title>Draft genome sequencing and assembly of Favolaschia claudopus CIRM-BRFM 2984 isolated from oak limbs.</title>
        <authorList>
            <person name="Navarro D."/>
            <person name="Drula E."/>
            <person name="Chaduli D."/>
            <person name="Cazenave R."/>
            <person name="Ahrendt S."/>
            <person name="Wang J."/>
            <person name="Lipzen A."/>
            <person name="Daum C."/>
            <person name="Barry K."/>
            <person name="Grigoriev I.V."/>
            <person name="Favel A."/>
            <person name="Rosso M.N."/>
            <person name="Martin F."/>
        </authorList>
    </citation>
    <scope>NUCLEOTIDE SEQUENCE [LARGE SCALE GENOMIC DNA]</scope>
    <source>
        <strain evidence="5 6">CIRM-BRFM 2984</strain>
    </source>
</reference>
<keyword evidence="3" id="KW-1133">Transmembrane helix</keyword>
<dbReference type="PANTHER" id="PTHR31082:SF4">
    <property type="entry name" value="PHEROMONE-REGULATED MEMBRANE PROTEIN 10"/>
    <property type="match status" value="1"/>
</dbReference>
<dbReference type="CDD" id="cd04301">
    <property type="entry name" value="NAT_SF"/>
    <property type="match status" value="1"/>
</dbReference>
<dbReference type="Proteomes" id="UP001362999">
    <property type="component" value="Unassembled WGS sequence"/>
</dbReference>
<sequence>MPAAIRKATIADEPGLSHICLVTADAGNSAEHLHDFKELPGLVYAVPYLSLPTTWAFVLADGSDVVGYIVGSTDTRAYEKYASEHWWPVQAEKYQPKDMVREGDKKYAALLRKMHTAPDANISFSPAHMHINILESYRGQGWGRRMVQTAVDHLKGQGINKLWLGMDPRNSDAAKFYERLGFKAFEVIGKITTPPATRPLSRVSSRHHLNFFAPSASNQPTYSLAPAHSCNMRPESPQPRETVFHQSTLRSGPEWTVPIYTGREDDTQSIEEFPIRRPSNTASTDSRDSGESLTKRFSFNSVHEHPYDITPPTNSYSGAPQLPPLRSALRNSVSFAEPGHSAAPAYADEESRIDTSASDRAQKRRGVLSNMMDLYALENDIDRTTGRRRDSQDSDSYNENYKEPERYTARPDLRRMDSTSTDDSDIYDPDDPKVTGVKPKDLEGPQDLDKDTLRGMNYHSRRKHLMRAKIEFNVTSMINRQSFLIQLARALMTFGAPSHRIESQLNAAARILEVEAEFIHIPGVIICAFGDPELGCTETHFIKCGGRLSLGALHDVHLVYRKVVHDEISAETAERELGKLLDMPEPYTIFFRCCLAFFLSALICPLAFGGSLVDMWIAGLGAFILSILQLAATKSAIYANVFEITTAIFVSFLARGLSSIRDRIFCYTAISSSGIIGILPGYLILTSSLELASKNIVCGSVKMVYALIYTLFLGFGLQIGSDFYLLLDPSSRRDLYNVVEMLNPVTTLTGTWTADNRTAANSSIPPTGTWAFLYESASETDIIEGCYRPASFPTYLQPFPFWTHFLIVPPYSKGKELAVMVAISCSAYATNKVANHYIFNRSDVVSAIGAFTIGVLGNVYSRKMGGTAFTSMVTGVLFLVPSGLSQAGGITANGGGIEIGGAMIAVTIGITVGLFMSQALVYTFGNRKNAASFSF</sequence>
<keyword evidence="6" id="KW-1185">Reference proteome</keyword>
<dbReference type="GO" id="GO:0016747">
    <property type="term" value="F:acyltransferase activity, transferring groups other than amino-acyl groups"/>
    <property type="evidence" value="ECO:0007669"/>
    <property type="project" value="InterPro"/>
</dbReference>
<evidence type="ECO:0000259" key="4">
    <source>
        <dbReference type="PROSITE" id="PS51186"/>
    </source>
</evidence>
<proteinExistence type="inferred from homology"/>
<feature type="region of interest" description="Disordered" evidence="2">
    <location>
        <begin position="254"/>
        <end position="323"/>
    </location>
</feature>
<dbReference type="GO" id="GO:0022857">
    <property type="term" value="F:transmembrane transporter activity"/>
    <property type="evidence" value="ECO:0007669"/>
    <property type="project" value="InterPro"/>
</dbReference>
<feature type="compositionally biased region" description="Acidic residues" evidence="2">
    <location>
        <begin position="420"/>
        <end position="429"/>
    </location>
</feature>
<dbReference type="PANTHER" id="PTHR31082">
    <property type="entry name" value="PHEROMONE-REGULATED MEMBRANE PROTEIN 10"/>
    <property type="match status" value="1"/>
</dbReference>
<protein>
    <submittedName>
        <fullName evidence="5">Pheromone-regulated membrane protein 10</fullName>
    </submittedName>
</protein>
<accession>A0AAW0ECJ5</accession>
<keyword evidence="3" id="KW-0472">Membrane</keyword>
<feature type="transmembrane region" description="Helical" evidence="3">
    <location>
        <begin position="899"/>
        <end position="924"/>
    </location>
</feature>
<feature type="transmembrane region" description="Helical" evidence="3">
    <location>
        <begin position="664"/>
        <end position="685"/>
    </location>
</feature>
<evidence type="ECO:0000256" key="3">
    <source>
        <dbReference type="SAM" id="Phobius"/>
    </source>
</evidence>
<organism evidence="5 6">
    <name type="scientific">Favolaschia claudopus</name>
    <dbReference type="NCBI Taxonomy" id="2862362"/>
    <lineage>
        <taxon>Eukaryota</taxon>
        <taxon>Fungi</taxon>
        <taxon>Dikarya</taxon>
        <taxon>Basidiomycota</taxon>
        <taxon>Agaricomycotina</taxon>
        <taxon>Agaricomycetes</taxon>
        <taxon>Agaricomycetidae</taxon>
        <taxon>Agaricales</taxon>
        <taxon>Marasmiineae</taxon>
        <taxon>Mycenaceae</taxon>
        <taxon>Favolaschia</taxon>
    </lineage>
</organism>
<feature type="region of interest" description="Disordered" evidence="2">
    <location>
        <begin position="338"/>
        <end position="366"/>
    </location>
</feature>
<dbReference type="InterPro" id="IPR051361">
    <property type="entry name" value="ThrE/Ser_Exporter"/>
</dbReference>
<feature type="transmembrane region" description="Helical" evidence="3">
    <location>
        <begin position="637"/>
        <end position="657"/>
    </location>
</feature>
<feature type="transmembrane region" description="Helical" evidence="3">
    <location>
        <begin position="589"/>
        <end position="608"/>
    </location>
</feature>
<evidence type="ECO:0000256" key="2">
    <source>
        <dbReference type="SAM" id="MobiDB-lite"/>
    </source>
</evidence>
<evidence type="ECO:0000256" key="1">
    <source>
        <dbReference type="ARBA" id="ARBA00034125"/>
    </source>
</evidence>
<dbReference type="InterPro" id="IPR010619">
    <property type="entry name" value="ThrE-like_N"/>
</dbReference>
<dbReference type="EMBL" id="JAWWNJ010000002">
    <property type="protein sequence ID" value="KAK7061938.1"/>
    <property type="molecule type" value="Genomic_DNA"/>
</dbReference>
<feature type="transmembrane region" description="Helical" evidence="3">
    <location>
        <begin position="868"/>
        <end position="887"/>
    </location>
</feature>
<evidence type="ECO:0000313" key="5">
    <source>
        <dbReference type="EMBL" id="KAK7061938.1"/>
    </source>
</evidence>
<feature type="compositionally biased region" description="Basic and acidic residues" evidence="2">
    <location>
        <begin position="430"/>
        <end position="453"/>
    </location>
</feature>
<dbReference type="InterPro" id="IPR016181">
    <property type="entry name" value="Acyl_CoA_acyltransferase"/>
</dbReference>
<feature type="compositionally biased region" description="Basic and acidic residues" evidence="2">
    <location>
        <begin position="400"/>
        <end position="417"/>
    </location>
</feature>
<comment type="similarity">
    <text evidence="1">Belongs to the ThrE exporter (TC 2.A.79) family.</text>
</comment>
<dbReference type="PROSITE" id="PS51186">
    <property type="entry name" value="GNAT"/>
    <property type="match status" value="1"/>
</dbReference>
<dbReference type="SUPFAM" id="SSF55729">
    <property type="entry name" value="Acyl-CoA N-acyltransferases (Nat)"/>
    <property type="match status" value="1"/>
</dbReference>
<feature type="compositionally biased region" description="Basic and acidic residues" evidence="2">
    <location>
        <begin position="285"/>
        <end position="294"/>
    </location>
</feature>
<dbReference type="Gene3D" id="3.40.630.30">
    <property type="match status" value="1"/>
</dbReference>
<name>A0AAW0ECJ5_9AGAR</name>
<dbReference type="Pfam" id="PF00583">
    <property type="entry name" value="Acetyltransf_1"/>
    <property type="match status" value="1"/>
</dbReference>
<dbReference type="Pfam" id="PF06738">
    <property type="entry name" value="ThrE"/>
    <property type="match status" value="1"/>
</dbReference>
<keyword evidence="3" id="KW-0812">Transmembrane</keyword>
<feature type="compositionally biased region" description="Basic and acidic residues" evidence="2">
    <location>
        <begin position="382"/>
        <end position="392"/>
    </location>
</feature>
<feature type="transmembrane region" description="Helical" evidence="3">
    <location>
        <begin position="615"/>
        <end position="631"/>
    </location>
</feature>
<gene>
    <name evidence="5" type="ORF">R3P38DRAFT_2495444</name>
</gene>
<feature type="transmembrane region" description="Helical" evidence="3">
    <location>
        <begin position="705"/>
        <end position="727"/>
    </location>
</feature>
<comment type="caution">
    <text evidence="5">The sequence shown here is derived from an EMBL/GenBank/DDBJ whole genome shotgun (WGS) entry which is preliminary data.</text>
</comment>